<feature type="compositionally biased region" description="Basic and acidic residues" evidence="1">
    <location>
        <begin position="1"/>
        <end position="11"/>
    </location>
</feature>
<accession>A0A392SGY5</accession>
<feature type="region of interest" description="Disordered" evidence="1">
    <location>
        <begin position="1"/>
        <end position="66"/>
    </location>
</feature>
<reference evidence="2 3" key="1">
    <citation type="journal article" date="2018" name="Front. Plant Sci.">
        <title>Red Clover (Trifolium pratense) and Zigzag Clover (T. medium) - A Picture of Genomic Similarities and Differences.</title>
        <authorList>
            <person name="Dluhosova J."/>
            <person name="Istvanek J."/>
            <person name="Nedelnik J."/>
            <person name="Repkova J."/>
        </authorList>
    </citation>
    <scope>NUCLEOTIDE SEQUENCE [LARGE SCALE GENOMIC DNA]</scope>
    <source>
        <strain evidence="3">cv. 10/8</strain>
        <tissue evidence="2">Leaf</tissue>
    </source>
</reference>
<evidence type="ECO:0000256" key="1">
    <source>
        <dbReference type="SAM" id="MobiDB-lite"/>
    </source>
</evidence>
<feature type="non-terminal residue" evidence="2">
    <location>
        <position position="104"/>
    </location>
</feature>
<feature type="non-terminal residue" evidence="2">
    <location>
        <position position="1"/>
    </location>
</feature>
<sequence length="104" mass="12026">VKQEKAIEEKTSGNTSAPGARASETKNTEKNKGKATPETVVKSVPEKKRKPLRNQGQLRRDSQGFKGRMWFQKVKKRLKKNNRCLRGREQSKQIMRKLNHPLRT</sequence>
<keyword evidence="3" id="KW-1185">Reference proteome</keyword>
<organism evidence="2 3">
    <name type="scientific">Trifolium medium</name>
    <dbReference type="NCBI Taxonomy" id="97028"/>
    <lineage>
        <taxon>Eukaryota</taxon>
        <taxon>Viridiplantae</taxon>
        <taxon>Streptophyta</taxon>
        <taxon>Embryophyta</taxon>
        <taxon>Tracheophyta</taxon>
        <taxon>Spermatophyta</taxon>
        <taxon>Magnoliopsida</taxon>
        <taxon>eudicotyledons</taxon>
        <taxon>Gunneridae</taxon>
        <taxon>Pentapetalae</taxon>
        <taxon>rosids</taxon>
        <taxon>fabids</taxon>
        <taxon>Fabales</taxon>
        <taxon>Fabaceae</taxon>
        <taxon>Papilionoideae</taxon>
        <taxon>50 kb inversion clade</taxon>
        <taxon>NPAAA clade</taxon>
        <taxon>Hologalegina</taxon>
        <taxon>IRL clade</taxon>
        <taxon>Trifolieae</taxon>
        <taxon>Trifolium</taxon>
    </lineage>
</organism>
<dbReference type="EMBL" id="LXQA010382311">
    <property type="protein sequence ID" value="MCI48148.1"/>
    <property type="molecule type" value="Genomic_DNA"/>
</dbReference>
<feature type="compositionally biased region" description="Basic and acidic residues" evidence="1">
    <location>
        <begin position="23"/>
        <end position="32"/>
    </location>
</feature>
<evidence type="ECO:0000313" key="2">
    <source>
        <dbReference type="EMBL" id="MCI48148.1"/>
    </source>
</evidence>
<name>A0A392SGY5_9FABA</name>
<proteinExistence type="predicted"/>
<comment type="caution">
    <text evidence="2">The sequence shown here is derived from an EMBL/GenBank/DDBJ whole genome shotgun (WGS) entry which is preliminary data.</text>
</comment>
<evidence type="ECO:0000313" key="3">
    <source>
        <dbReference type="Proteomes" id="UP000265520"/>
    </source>
</evidence>
<protein>
    <submittedName>
        <fullName evidence="2">Uncharacterized protein</fullName>
    </submittedName>
</protein>
<dbReference type="AlphaFoldDB" id="A0A392SGY5"/>
<dbReference type="Proteomes" id="UP000265520">
    <property type="component" value="Unassembled WGS sequence"/>
</dbReference>